<accession>A0A1D9FX71</accession>
<name>A0A1D9FX71_MOOP1</name>
<evidence type="ECO:0000313" key="1">
    <source>
        <dbReference type="EMBL" id="AOY79895.1"/>
    </source>
</evidence>
<reference evidence="2" key="1">
    <citation type="submission" date="2016-10" db="EMBL/GenBank/DDBJ databases">
        <title>Comparative genomics uncovers the prolific and rare metabolic potential of the cyanobacterial genus Moorea.</title>
        <authorList>
            <person name="Leao T."/>
            <person name="Castelao G."/>
            <person name="Korobeynikov A."/>
            <person name="Monroe E.A."/>
            <person name="Podell S."/>
            <person name="Glukhov E."/>
            <person name="Allen E."/>
            <person name="Gerwick W.H."/>
            <person name="Gerwick L."/>
        </authorList>
    </citation>
    <scope>NUCLEOTIDE SEQUENCE [LARGE SCALE GENOMIC DNA]</scope>
    <source>
        <strain evidence="2">JHB</strain>
    </source>
</reference>
<dbReference type="Proteomes" id="UP000176944">
    <property type="component" value="Chromosome"/>
</dbReference>
<proteinExistence type="predicted"/>
<organism evidence="1 2">
    <name type="scientific">Moorena producens (strain JHB)</name>
    <dbReference type="NCBI Taxonomy" id="1454205"/>
    <lineage>
        <taxon>Bacteria</taxon>
        <taxon>Bacillati</taxon>
        <taxon>Cyanobacteriota</taxon>
        <taxon>Cyanophyceae</taxon>
        <taxon>Coleofasciculales</taxon>
        <taxon>Coleofasciculaceae</taxon>
        <taxon>Moorena</taxon>
    </lineage>
</organism>
<sequence>MKGDHDGHHLTLDSFESDRIVPLQWKVIGAVAASNTQTTDRKVVYFTEHTGDIQTRYNIGHSWLRLNGFKSSRAPFFHRKHSAVSRQPSAIPVAWP</sequence>
<dbReference type="AlphaFoldDB" id="A0A1D9FX71"/>
<gene>
    <name evidence="1" type="ORF">BJP36_08110</name>
</gene>
<evidence type="ECO:0000313" key="2">
    <source>
        <dbReference type="Proteomes" id="UP000176944"/>
    </source>
</evidence>
<protein>
    <submittedName>
        <fullName evidence="1">Uncharacterized protein</fullName>
    </submittedName>
</protein>
<dbReference type="EMBL" id="CP017708">
    <property type="protein sequence ID" value="AOY79895.1"/>
    <property type="molecule type" value="Genomic_DNA"/>
</dbReference>